<evidence type="ECO:0000313" key="2">
    <source>
        <dbReference type="EMBL" id="ASM76234.1"/>
    </source>
</evidence>
<dbReference type="KEGG" id="vff:VITFI_CDS0455"/>
<keyword evidence="1" id="KW-0812">Transmembrane</keyword>
<proteinExistence type="predicted"/>
<name>A0A221KB20_VITFI</name>
<organism evidence="2 3">
    <name type="scientific">Vitreoscilla filiformis</name>
    <dbReference type="NCBI Taxonomy" id="63"/>
    <lineage>
        <taxon>Bacteria</taxon>
        <taxon>Pseudomonadati</taxon>
        <taxon>Pseudomonadota</taxon>
        <taxon>Betaproteobacteria</taxon>
        <taxon>Neisseriales</taxon>
        <taxon>Neisseriaceae</taxon>
        <taxon>Vitreoscilla</taxon>
    </lineage>
</organism>
<keyword evidence="3" id="KW-1185">Reference proteome</keyword>
<sequence>MKMESSKFVHGVRRRQSGLSAISMAFLGIFLAMVFMLGLKVFTPVTEYLTLRNTIQSIKNEGPVNALEVRQAFENRQKIEYSIQSIAAKDLQVEVNGTVTAISFAYDKEIPLFGAVYLLIKFQAKTR</sequence>
<dbReference type="AlphaFoldDB" id="A0A221KB20"/>
<dbReference type="EMBL" id="CP022423">
    <property type="protein sequence ID" value="ASM76234.1"/>
    <property type="molecule type" value="Genomic_DNA"/>
</dbReference>
<evidence type="ECO:0000313" key="3">
    <source>
        <dbReference type="Proteomes" id="UP000199729"/>
    </source>
</evidence>
<feature type="transmembrane region" description="Helical" evidence="1">
    <location>
        <begin position="21"/>
        <end position="42"/>
    </location>
</feature>
<evidence type="ECO:0000256" key="1">
    <source>
        <dbReference type="SAM" id="Phobius"/>
    </source>
</evidence>
<gene>
    <name evidence="2" type="ORF">VITFI_CDS0455</name>
</gene>
<dbReference type="Pfam" id="PF16137">
    <property type="entry name" value="DUF4845"/>
    <property type="match status" value="1"/>
</dbReference>
<keyword evidence="1" id="KW-0472">Membrane</keyword>
<keyword evidence="1" id="KW-1133">Transmembrane helix</keyword>
<dbReference type="InterPro" id="IPR032314">
    <property type="entry name" value="DUF4845"/>
</dbReference>
<accession>A0A221KB20</accession>
<dbReference type="Proteomes" id="UP000199729">
    <property type="component" value="Chromosome"/>
</dbReference>
<protein>
    <submittedName>
        <fullName evidence="2">Membrane protein</fullName>
    </submittedName>
</protein>
<reference evidence="2 3" key="1">
    <citation type="submission" date="2017-07" db="EMBL/GenBank/DDBJ databases">
        <title>Complete Genome Sequence of the cosmetic ferment Vitreoscilla filiformis (ATCC15551).</title>
        <authorList>
            <person name="Contreras S."/>
            <person name="Sagory-Zalkind P."/>
            <person name="Blanquart H."/>
            <person name="Iltis A."/>
            <person name="Morand S.C."/>
        </authorList>
    </citation>
    <scope>NUCLEOTIDE SEQUENCE [LARGE SCALE GENOMIC DNA]</scope>
    <source>
        <strain evidence="2 3">ATCC 15551</strain>
    </source>
</reference>